<name>G2G3Y0_9ACTN</name>
<dbReference type="Proteomes" id="UP000004217">
    <property type="component" value="Unassembled WGS sequence"/>
</dbReference>
<accession>G2G3Y0</accession>
<sequence>MFDNAWGWADSTLEPAWVPRVQTLGLPCGQYFDAVRAGADSAASAHEILGSHSGPVLANSDTRTWFFLLEPGAVAPGSWEVRGSRLLRPGTIISVPPAFITTGRDVRWVVLPGRGTTRPDDLRAALDGRTPPPPAPHRRDRRTTSLPIR</sequence>
<proteinExistence type="predicted"/>
<comment type="caution">
    <text evidence="2">The sequence shown here is derived from an EMBL/GenBank/DDBJ whole genome shotgun (WGS) entry which is preliminary data.</text>
</comment>
<evidence type="ECO:0000313" key="3">
    <source>
        <dbReference type="Proteomes" id="UP000004217"/>
    </source>
</evidence>
<dbReference type="RefSeq" id="WP_007490641.1">
    <property type="nucleotide sequence ID" value="NZ_AGBF01000001.1"/>
</dbReference>
<gene>
    <name evidence="2" type="ORF">SZN_00905</name>
</gene>
<protein>
    <recommendedName>
        <fullName evidence="4">DNA primase/polymerase bifunctional N-terminal domain-containing protein</fullName>
    </recommendedName>
</protein>
<keyword evidence="3" id="KW-1185">Reference proteome</keyword>
<feature type="region of interest" description="Disordered" evidence="1">
    <location>
        <begin position="119"/>
        <end position="149"/>
    </location>
</feature>
<evidence type="ECO:0000256" key="1">
    <source>
        <dbReference type="SAM" id="MobiDB-lite"/>
    </source>
</evidence>
<dbReference type="AlphaFoldDB" id="G2G3Y0"/>
<evidence type="ECO:0000313" key="2">
    <source>
        <dbReference type="EMBL" id="EGX61876.1"/>
    </source>
</evidence>
<organism evidence="2 3">
    <name type="scientific">Streptomyces zinciresistens K42</name>
    <dbReference type="NCBI Taxonomy" id="700597"/>
    <lineage>
        <taxon>Bacteria</taxon>
        <taxon>Bacillati</taxon>
        <taxon>Actinomycetota</taxon>
        <taxon>Actinomycetes</taxon>
        <taxon>Kitasatosporales</taxon>
        <taxon>Streptomycetaceae</taxon>
        <taxon>Streptomyces</taxon>
    </lineage>
</organism>
<dbReference type="PATRIC" id="fig|700597.3.peg.171"/>
<reference evidence="2 3" key="1">
    <citation type="submission" date="2011-08" db="EMBL/GenBank/DDBJ databases">
        <authorList>
            <person name="Lin Y."/>
            <person name="Hao X."/>
            <person name="Johnstone L."/>
            <person name="Miller S.J."/>
            <person name="Wei G."/>
            <person name="Rensing C."/>
        </authorList>
    </citation>
    <scope>NUCLEOTIDE SEQUENCE [LARGE SCALE GENOMIC DNA]</scope>
    <source>
        <strain evidence="2 3">K42</strain>
    </source>
</reference>
<evidence type="ECO:0008006" key="4">
    <source>
        <dbReference type="Google" id="ProtNLM"/>
    </source>
</evidence>
<dbReference type="OrthoDB" id="4094997at2"/>
<dbReference type="EMBL" id="AGBF01000001">
    <property type="protein sequence ID" value="EGX61876.1"/>
    <property type="molecule type" value="Genomic_DNA"/>
</dbReference>